<dbReference type="Proteomes" id="UP000622638">
    <property type="component" value="Unassembled WGS sequence"/>
</dbReference>
<comment type="caution">
    <text evidence="3">The sequence shown here is derived from an EMBL/GenBank/DDBJ whole genome shotgun (WGS) entry which is preliminary data.</text>
</comment>
<protein>
    <submittedName>
        <fullName evidence="3">AAA family ATPase</fullName>
    </submittedName>
</protein>
<name>A0A6I3SX53_9BURK</name>
<reference evidence="2" key="1">
    <citation type="journal article" date="2014" name="Int. J. Syst. Evol. Microbiol.">
        <title>Complete genome of a new Firmicutes species belonging to the dominant human colonic microbiota ('Ruminococcus bicirculans') reveals two chromosomes and a selective capacity to utilize plant glucans.</title>
        <authorList>
            <consortium name="NISC Comparative Sequencing Program"/>
            <person name="Wegmann U."/>
            <person name="Louis P."/>
            <person name="Goesmann A."/>
            <person name="Henrissat B."/>
            <person name="Duncan S.H."/>
            <person name="Flint H.J."/>
        </authorList>
    </citation>
    <scope>NUCLEOTIDE SEQUENCE</scope>
    <source>
        <strain evidence="2">CGMCC 1.15931</strain>
    </source>
</reference>
<proteinExistence type="predicted"/>
<dbReference type="EMBL" id="BMKG01000001">
    <property type="protein sequence ID" value="GGB83591.1"/>
    <property type="molecule type" value="Genomic_DNA"/>
</dbReference>
<dbReference type="EMBL" id="WNKZ01000037">
    <property type="protein sequence ID" value="MTV53891.1"/>
    <property type="molecule type" value="Genomic_DNA"/>
</dbReference>
<keyword evidence="5" id="KW-1185">Reference proteome</keyword>
<feature type="domain" description="NadR/Ttd14 AAA" evidence="1">
    <location>
        <begin position="188"/>
        <end position="340"/>
    </location>
</feature>
<reference evidence="5" key="2">
    <citation type="journal article" date="2019" name="Int. J. Syst. Evol. Microbiol.">
        <title>The Global Catalogue of Microorganisms (GCM) 10K type strain sequencing project: providing services to taxonomists for standard genome sequencing and annotation.</title>
        <authorList>
            <consortium name="The Broad Institute Genomics Platform"/>
            <consortium name="The Broad Institute Genome Sequencing Center for Infectious Disease"/>
            <person name="Wu L."/>
            <person name="Ma J."/>
        </authorList>
    </citation>
    <scope>NUCLEOTIDE SEQUENCE [LARGE SCALE GENOMIC DNA]</scope>
    <source>
        <strain evidence="5">CGMCC 1.15931</strain>
    </source>
</reference>
<reference evidence="3 4" key="3">
    <citation type="submission" date="2019-11" db="EMBL/GenBank/DDBJ databases">
        <title>Type strains purchased from KCTC, JCM and DSMZ.</title>
        <authorList>
            <person name="Lu H."/>
        </authorList>
    </citation>
    <scope>NUCLEOTIDE SEQUENCE [LARGE SCALE GENOMIC DNA]</scope>
    <source>
        <strain evidence="3 4">KCTC 52429</strain>
    </source>
</reference>
<dbReference type="Proteomes" id="UP000430634">
    <property type="component" value="Unassembled WGS sequence"/>
</dbReference>
<evidence type="ECO:0000259" key="1">
    <source>
        <dbReference type="Pfam" id="PF13521"/>
    </source>
</evidence>
<dbReference type="Gene3D" id="3.40.50.620">
    <property type="entry name" value="HUPs"/>
    <property type="match status" value="1"/>
</dbReference>
<evidence type="ECO:0000313" key="5">
    <source>
        <dbReference type="Proteomes" id="UP000622638"/>
    </source>
</evidence>
<accession>A0A6I3SX53</accession>
<dbReference type="OrthoDB" id="9151999at2"/>
<evidence type="ECO:0000313" key="3">
    <source>
        <dbReference type="EMBL" id="MTV53891.1"/>
    </source>
</evidence>
<dbReference type="RefSeq" id="WP_155471195.1">
    <property type="nucleotide sequence ID" value="NZ_BMKG01000001.1"/>
</dbReference>
<evidence type="ECO:0000313" key="2">
    <source>
        <dbReference type="EMBL" id="GGB83591.1"/>
    </source>
</evidence>
<dbReference type="SUPFAM" id="SSF52374">
    <property type="entry name" value="Nucleotidylyl transferase"/>
    <property type="match status" value="1"/>
</dbReference>
<reference evidence="2" key="4">
    <citation type="submission" date="2024-05" db="EMBL/GenBank/DDBJ databases">
        <authorList>
            <person name="Sun Q."/>
            <person name="Zhou Y."/>
        </authorList>
    </citation>
    <scope>NUCLEOTIDE SEQUENCE</scope>
    <source>
        <strain evidence="2">CGMCC 1.15931</strain>
    </source>
</reference>
<dbReference type="AlphaFoldDB" id="A0A6I3SX53"/>
<dbReference type="InterPro" id="IPR027417">
    <property type="entry name" value="P-loop_NTPase"/>
</dbReference>
<gene>
    <name evidence="2" type="ORF">GCM10011572_01890</name>
    <name evidence="3" type="ORF">GM672_14260</name>
</gene>
<dbReference type="PANTHER" id="PTHR37512:SF1">
    <property type="entry name" value="NADR_TTD14 AAA DOMAIN-CONTAINING PROTEIN"/>
    <property type="match status" value="1"/>
</dbReference>
<organism evidence="3 4">
    <name type="scientific">Pseudoduganella buxea</name>
    <dbReference type="NCBI Taxonomy" id="1949069"/>
    <lineage>
        <taxon>Bacteria</taxon>
        <taxon>Pseudomonadati</taxon>
        <taxon>Pseudomonadota</taxon>
        <taxon>Betaproteobacteria</taxon>
        <taxon>Burkholderiales</taxon>
        <taxon>Oxalobacteraceae</taxon>
        <taxon>Telluria group</taxon>
        <taxon>Pseudoduganella</taxon>
    </lineage>
</organism>
<evidence type="ECO:0000313" key="4">
    <source>
        <dbReference type="Proteomes" id="UP000430634"/>
    </source>
</evidence>
<dbReference type="InterPro" id="IPR038727">
    <property type="entry name" value="NadR/Ttd14_AAA_dom"/>
</dbReference>
<dbReference type="InterPro" id="IPR052735">
    <property type="entry name" value="NAD_biosynth-regulator"/>
</dbReference>
<dbReference type="SUPFAM" id="SSF52540">
    <property type="entry name" value="P-loop containing nucleoside triphosphate hydrolases"/>
    <property type="match status" value="1"/>
</dbReference>
<dbReference type="InterPro" id="IPR014729">
    <property type="entry name" value="Rossmann-like_a/b/a_fold"/>
</dbReference>
<dbReference type="PANTHER" id="PTHR37512">
    <property type="entry name" value="TRIFUNCTIONAL NAD BIOSYNTHESIS/REGULATOR PROTEIN NADR"/>
    <property type="match status" value="1"/>
</dbReference>
<dbReference type="Gene3D" id="3.40.50.300">
    <property type="entry name" value="P-loop containing nucleotide triphosphate hydrolases"/>
    <property type="match status" value="1"/>
</dbReference>
<sequence>MTRSGANFQAGFKAGLVVGKFCPLHKGHELLIGQAAAQCGTLLVISYTKPEFPGMPPALRETWLRERFPEATVVVLDDERLAGHCRRLGLPIRTMPANAAPDAEHRAFVAWVCTALLGRTVDAVFTSESYGDGFAQALAAAFGHPVRHVSVDPGRHAVRVSGTAVRADVHGRRAMLAPSVYGHFVRRACVLGGESSGKTSMAEALAAAIGSACVPEFGRTWWEHRRGELAFDDLLHIGREQVAAEERLAGTARHWLSCDTSPMTTLFYSRDLFDRADPALETLAERRYDAVFLCAPDFPFVQDGTRRGDAFRLRQHAWYLEQLAARGVPYVTLAGSPARRLALALASIEATDGPLSNKEKR</sequence>
<dbReference type="Pfam" id="PF13521">
    <property type="entry name" value="AAA_28"/>
    <property type="match status" value="1"/>
</dbReference>